<dbReference type="InterPro" id="IPR045596">
    <property type="entry name" value="DUF6459"/>
</dbReference>
<comment type="caution">
    <text evidence="2">The sequence shown here is derived from an EMBL/GenBank/DDBJ whole genome shotgun (WGS) entry which is preliminary data.</text>
</comment>
<protein>
    <submittedName>
        <fullName evidence="2">Uncharacterized protein</fullName>
    </submittedName>
</protein>
<dbReference type="AlphaFoldDB" id="A0A560W9F9"/>
<name>A0A560W9F9_9MICO</name>
<evidence type="ECO:0000313" key="2">
    <source>
        <dbReference type="EMBL" id="TWD14263.1"/>
    </source>
</evidence>
<accession>A0A560W9F9</accession>
<feature type="region of interest" description="Disordered" evidence="1">
    <location>
        <begin position="16"/>
        <end position="37"/>
    </location>
</feature>
<keyword evidence="3" id="KW-1185">Reference proteome</keyword>
<evidence type="ECO:0000256" key="1">
    <source>
        <dbReference type="SAM" id="MobiDB-lite"/>
    </source>
</evidence>
<dbReference type="OrthoDB" id="3266345at2"/>
<organism evidence="2 3">
    <name type="scientific">Marihabitans asiaticum</name>
    <dbReference type="NCBI Taxonomy" id="415218"/>
    <lineage>
        <taxon>Bacteria</taxon>
        <taxon>Bacillati</taxon>
        <taxon>Actinomycetota</taxon>
        <taxon>Actinomycetes</taxon>
        <taxon>Micrococcales</taxon>
        <taxon>Intrasporangiaceae</taxon>
        <taxon>Marihabitans</taxon>
    </lineage>
</organism>
<gene>
    <name evidence="2" type="ORF">FB557_1668</name>
</gene>
<evidence type="ECO:0000313" key="3">
    <source>
        <dbReference type="Proteomes" id="UP000315628"/>
    </source>
</evidence>
<proteinExistence type="predicted"/>
<dbReference type="EMBL" id="VIUW01000003">
    <property type="protein sequence ID" value="TWD14263.1"/>
    <property type="molecule type" value="Genomic_DNA"/>
</dbReference>
<dbReference type="RefSeq" id="WP_144857152.1">
    <property type="nucleotide sequence ID" value="NZ_BAAAYT010000005.1"/>
</dbReference>
<dbReference type="Proteomes" id="UP000315628">
    <property type="component" value="Unassembled WGS sequence"/>
</dbReference>
<reference evidence="2 3" key="1">
    <citation type="submission" date="2019-06" db="EMBL/GenBank/DDBJ databases">
        <title>Sequencing the genomes of 1000 actinobacteria strains.</title>
        <authorList>
            <person name="Klenk H.-P."/>
        </authorList>
    </citation>
    <scope>NUCLEOTIDE SEQUENCE [LARGE SCALE GENOMIC DNA]</scope>
    <source>
        <strain evidence="2 3">DSM 18935</strain>
    </source>
</reference>
<dbReference type="Pfam" id="PF20060">
    <property type="entry name" value="DUF6459"/>
    <property type="match status" value="1"/>
</dbReference>
<sequence length="190" mass="20138">MTALALASHALSASTPPIHIAPAPSPRPAGVPLPTSAQHAIAPPLGSPYVQDLLAVDFAAASNEDIFGPQPTCAEQLPDAARWAAHVGQALVEVMRGSRTATQVLRWTSPEVYTAVARRAAAQSRRATRVHRGGSDTARRVQVRTSQVSLPREDVAEASLVLLDGQRVRALALRLEGRDGRWVVTALQIG</sequence>